<dbReference type="Proteomes" id="UP000323522">
    <property type="component" value="Chromosome"/>
</dbReference>
<dbReference type="GO" id="GO:0033281">
    <property type="term" value="C:TAT protein transport complex"/>
    <property type="evidence" value="ECO:0007669"/>
    <property type="project" value="UniProtKB-UniRule"/>
</dbReference>
<sequence length="167" mass="18383">MLDIGISKLMLVAGIALVVIGPERLPKVARMAGTLLGRAQRYVADVKAEVNRSMELDELNKVRREFETAARDVGQSVSSSLDSATGQINAALSGPGSAGTDDDSAPTYEPYEWDSSPAVPTYVHPRKKWRVKRGAIPQWYKKREGVRRHVQSGAARVARFRPPRRSV</sequence>
<dbReference type="Pfam" id="PF02416">
    <property type="entry name" value="TatA_B_E"/>
    <property type="match status" value="1"/>
</dbReference>
<gene>
    <name evidence="10 13" type="primary">tatB</name>
    <name evidence="12" type="ORF">ABIC99_000027</name>
    <name evidence="13" type="ORF">EWH46_11525</name>
</gene>
<dbReference type="AlphaFoldDB" id="A0A5C1Q1F2"/>
<dbReference type="EMBL" id="JBEPLS010000001">
    <property type="protein sequence ID" value="MET3602251.1"/>
    <property type="molecule type" value="Genomic_DNA"/>
</dbReference>
<evidence type="ECO:0000256" key="3">
    <source>
        <dbReference type="ARBA" id="ARBA00022475"/>
    </source>
</evidence>
<keyword evidence="6 10" id="KW-0653">Protein transport</keyword>
<evidence type="ECO:0000313" key="13">
    <source>
        <dbReference type="EMBL" id="QEN01347.1"/>
    </source>
</evidence>
<proteinExistence type="inferred from homology"/>
<dbReference type="HAMAP" id="MF_00237">
    <property type="entry name" value="TatB"/>
    <property type="match status" value="1"/>
</dbReference>
<keyword evidence="3 10" id="KW-1003">Cell membrane</keyword>
<evidence type="ECO:0000256" key="2">
    <source>
        <dbReference type="ARBA" id="ARBA00022448"/>
    </source>
</evidence>
<accession>A0A5C1Q1F2</accession>
<feature type="region of interest" description="Disordered" evidence="11">
    <location>
        <begin position="145"/>
        <end position="167"/>
    </location>
</feature>
<evidence type="ECO:0000313" key="14">
    <source>
        <dbReference type="Proteomes" id="UP000323522"/>
    </source>
</evidence>
<evidence type="ECO:0000256" key="6">
    <source>
        <dbReference type="ARBA" id="ARBA00022927"/>
    </source>
</evidence>
<feature type="compositionally biased region" description="Basic residues" evidence="11">
    <location>
        <begin position="158"/>
        <end position="167"/>
    </location>
</feature>
<keyword evidence="4" id="KW-0997">Cell inner membrane</keyword>
<comment type="function">
    <text evidence="10">Part of the twin-arginine translocation (Tat) system that transports large folded proteins containing a characteristic twin-arginine motif in their signal peptide across membranes. Together with TatC, TatB is part of a receptor directly interacting with Tat signal peptides. TatB may form an oligomeric binding site that transiently accommodates folded Tat precursor proteins before their translocation.</text>
</comment>
<evidence type="ECO:0000256" key="7">
    <source>
        <dbReference type="ARBA" id="ARBA00022989"/>
    </source>
</evidence>
<evidence type="ECO:0000313" key="15">
    <source>
        <dbReference type="Proteomes" id="UP001549111"/>
    </source>
</evidence>
<evidence type="ECO:0000256" key="8">
    <source>
        <dbReference type="ARBA" id="ARBA00023010"/>
    </source>
</evidence>
<dbReference type="PANTHER" id="PTHR33162">
    <property type="entry name" value="SEC-INDEPENDENT PROTEIN TRANSLOCASE PROTEIN TATA, CHLOROPLASTIC"/>
    <property type="match status" value="1"/>
</dbReference>
<dbReference type="GO" id="GO:0008320">
    <property type="term" value="F:protein transmembrane transporter activity"/>
    <property type="evidence" value="ECO:0007669"/>
    <property type="project" value="UniProtKB-UniRule"/>
</dbReference>
<dbReference type="InterPro" id="IPR003369">
    <property type="entry name" value="TatA/B/E"/>
</dbReference>
<dbReference type="PANTHER" id="PTHR33162:SF1">
    <property type="entry name" value="SEC-INDEPENDENT PROTEIN TRANSLOCASE PROTEIN TATA, CHLOROPLASTIC"/>
    <property type="match status" value="1"/>
</dbReference>
<dbReference type="Gene3D" id="1.20.5.3310">
    <property type="match status" value="1"/>
</dbReference>
<feature type="region of interest" description="Disordered" evidence="11">
    <location>
        <begin position="73"/>
        <end position="119"/>
    </location>
</feature>
<evidence type="ECO:0000256" key="1">
    <source>
        <dbReference type="ARBA" id="ARBA00004167"/>
    </source>
</evidence>
<dbReference type="GO" id="GO:0043953">
    <property type="term" value="P:protein transport by the Tat complex"/>
    <property type="evidence" value="ECO:0007669"/>
    <property type="project" value="UniProtKB-UniRule"/>
</dbReference>
<keyword evidence="2 10" id="KW-0813">Transport</keyword>
<evidence type="ECO:0000256" key="5">
    <source>
        <dbReference type="ARBA" id="ARBA00022692"/>
    </source>
</evidence>
<dbReference type="Proteomes" id="UP001549111">
    <property type="component" value="Unassembled WGS sequence"/>
</dbReference>
<evidence type="ECO:0000256" key="4">
    <source>
        <dbReference type="ARBA" id="ARBA00022519"/>
    </source>
</evidence>
<keyword evidence="8 10" id="KW-0811">Translocation</keyword>
<organism evidence="13 14">
    <name type="scientific">Sphaerotilus sulfidivorans</name>
    <dbReference type="NCBI Taxonomy" id="639200"/>
    <lineage>
        <taxon>Bacteria</taxon>
        <taxon>Pseudomonadati</taxon>
        <taxon>Pseudomonadota</taxon>
        <taxon>Betaproteobacteria</taxon>
        <taxon>Burkholderiales</taxon>
        <taxon>Sphaerotilaceae</taxon>
        <taxon>Sphaerotilus</taxon>
    </lineage>
</organism>
<keyword evidence="7 10" id="KW-1133">Transmembrane helix</keyword>
<evidence type="ECO:0000256" key="9">
    <source>
        <dbReference type="ARBA" id="ARBA00023136"/>
    </source>
</evidence>
<dbReference type="KEGG" id="snn:EWH46_11525"/>
<protein>
    <recommendedName>
        <fullName evidence="10">Sec-independent protein translocase protein TatB</fullName>
    </recommendedName>
</protein>
<comment type="subunit">
    <text evidence="10">The Tat system comprises two distinct complexes: a TatABC complex, containing multiple copies of TatA, TatB and TatC subunits, and a separate TatA complex, containing only TatA subunits. Substrates initially bind to the TatABC complex, which probably triggers association of the separate TatA complex to form the active translocon.</text>
</comment>
<dbReference type="EMBL" id="CP035708">
    <property type="protein sequence ID" value="QEN01347.1"/>
    <property type="molecule type" value="Genomic_DNA"/>
</dbReference>
<comment type="similarity">
    <text evidence="10">Belongs to the TatB family.</text>
</comment>
<reference evidence="13 14" key="1">
    <citation type="submission" date="2019-02" db="EMBL/GenBank/DDBJ databases">
        <title>Complete Genome Sequence and Methylome Analysis of Sphaerotilus natans subsp. sulfidivorans D-507.</title>
        <authorList>
            <person name="Fomenkov A."/>
            <person name="Gridneva E."/>
            <person name="Smolyakov D."/>
            <person name="Dubinina G."/>
            <person name="Vincze T."/>
            <person name="Grabovich M."/>
            <person name="Roberts R.J."/>
        </authorList>
    </citation>
    <scope>NUCLEOTIDE SEQUENCE [LARGE SCALE GENOMIC DNA]</scope>
    <source>
        <strain evidence="13 14">D-507</strain>
    </source>
</reference>
<name>A0A5C1Q1F2_9BURK</name>
<evidence type="ECO:0000256" key="10">
    <source>
        <dbReference type="HAMAP-Rule" id="MF_00237"/>
    </source>
</evidence>
<evidence type="ECO:0000256" key="11">
    <source>
        <dbReference type="SAM" id="MobiDB-lite"/>
    </source>
</evidence>
<keyword evidence="9 10" id="KW-0472">Membrane</keyword>
<dbReference type="InterPro" id="IPR018448">
    <property type="entry name" value="TatB"/>
</dbReference>
<dbReference type="OrthoDB" id="9816005at2"/>
<keyword evidence="5 10" id="KW-0812">Transmembrane</keyword>
<dbReference type="NCBIfam" id="TIGR01410">
    <property type="entry name" value="tatB"/>
    <property type="match status" value="1"/>
</dbReference>
<reference evidence="12 15" key="2">
    <citation type="submission" date="2024-06" db="EMBL/GenBank/DDBJ databases">
        <title>Genomic Encyclopedia of Type Strains, Phase IV (KMG-IV): sequencing the most valuable type-strain genomes for metagenomic binning, comparative biology and taxonomic classification.</title>
        <authorList>
            <person name="Goeker M."/>
        </authorList>
    </citation>
    <scope>NUCLEOTIDE SEQUENCE [LARGE SCALE GENOMIC DNA]</scope>
    <source>
        <strain evidence="12 15">D-501</strain>
    </source>
</reference>
<feature type="compositionally biased region" description="Polar residues" evidence="11">
    <location>
        <begin position="75"/>
        <end position="90"/>
    </location>
</feature>
<dbReference type="RefSeq" id="WP_149504038.1">
    <property type="nucleotide sequence ID" value="NZ_CP035708.1"/>
</dbReference>
<evidence type="ECO:0000313" key="12">
    <source>
        <dbReference type="EMBL" id="MET3602251.1"/>
    </source>
</evidence>
<keyword evidence="15" id="KW-1185">Reference proteome</keyword>
<comment type="subcellular location">
    <subcellularLocation>
        <location evidence="10">Cell membrane</location>
        <topology evidence="10">Single-pass membrane protein</topology>
    </subcellularLocation>
    <subcellularLocation>
        <location evidence="1">Membrane</location>
        <topology evidence="1">Single-pass membrane protein</topology>
    </subcellularLocation>
</comment>
<dbReference type="PRINTS" id="PR01506">
    <property type="entry name" value="TATBPROTEIN"/>
</dbReference>